<evidence type="ECO:0000313" key="2">
    <source>
        <dbReference type="Proteomes" id="UP000004926"/>
    </source>
</evidence>
<keyword evidence="2" id="KW-1185">Reference proteome</keyword>
<proteinExistence type="predicted"/>
<dbReference type="Proteomes" id="UP000004926">
    <property type="component" value="Chromosome"/>
</dbReference>
<dbReference type="STRING" id="882083.SacmaDRAFT_2273"/>
<gene>
    <name evidence="1" type="ORF">SacmaDRAFT_2273</name>
</gene>
<organism evidence="1 2">
    <name type="scientific">Saccharomonospora marina XMU15</name>
    <dbReference type="NCBI Taxonomy" id="882083"/>
    <lineage>
        <taxon>Bacteria</taxon>
        <taxon>Bacillati</taxon>
        <taxon>Actinomycetota</taxon>
        <taxon>Actinomycetes</taxon>
        <taxon>Pseudonocardiales</taxon>
        <taxon>Pseudonocardiaceae</taxon>
        <taxon>Saccharomonospora</taxon>
    </lineage>
</organism>
<sequence>MSLSQEVRWLPGGARIVAQARAELPQKNELCAAFTAAVCLRAHGVRVIDQDEVACAAGSVLLDGASACLPPGEAGRTDYRIALPRTSEPAGAGTSAAGVAHAVERLSGGALAAVPACGEWTVSALVGLLDGARQHSRVGVMANVDTASFAAHDTPQQALRDYLATGFPPLWTSRWRVGHFVLLAGSLPGPGGAVVSVVDTYASLGDRGVHLQPISNVVAALRREDTPEEGGVLLVVPAAEAELARRRVVAAGLRVRLWDNGSPAPEHLPRT</sequence>
<dbReference type="EMBL" id="CM001439">
    <property type="protein sequence ID" value="EHR50525.1"/>
    <property type="molecule type" value="Genomic_DNA"/>
</dbReference>
<accession>H5WWG9</accession>
<dbReference type="Pfam" id="PF21819">
    <property type="entry name" value="DUF6885"/>
    <property type="match status" value="1"/>
</dbReference>
<reference evidence="1 2" key="1">
    <citation type="journal article" date="2012" name="Stand. Genomic Sci.">
        <title>Genome sequence of the ocean sediment bacterium Saccharomonospora marina type strain (XMU15(T)).</title>
        <authorList>
            <person name="Klenk H.P."/>
            <person name="Lu M."/>
            <person name="Lucas S."/>
            <person name="Lapidus A."/>
            <person name="Copeland A."/>
            <person name="Pitluck S."/>
            <person name="Goodwin L.A."/>
            <person name="Han C."/>
            <person name="Tapia R."/>
            <person name="Brambilla E.M."/>
            <person name="Potter G."/>
            <person name="Land M."/>
            <person name="Ivanova N."/>
            <person name="Rohde M."/>
            <person name="Goker M."/>
            <person name="Detter J.C."/>
            <person name="Li W.J."/>
            <person name="Kyrpides N.C."/>
            <person name="Woyke T."/>
        </authorList>
    </citation>
    <scope>NUCLEOTIDE SEQUENCE [LARGE SCALE GENOMIC DNA]</scope>
    <source>
        <strain evidence="1 2">XMU15</strain>
    </source>
</reference>
<evidence type="ECO:0000313" key="1">
    <source>
        <dbReference type="EMBL" id="EHR50525.1"/>
    </source>
</evidence>
<dbReference type="AlphaFoldDB" id="H5WWG9"/>
<dbReference type="HOGENOM" id="CLU_1068080_0_0_11"/>
<dbReference type="RefSeq" id="WP_009153910.1">
    <property type="nucleotide sequence ID" value="NZ_CM001439.1"/>
</dbReference>
<name>H5WWG9_9PSEU</name>
<dbReference type="eggNOG" id="ENOG5033SU8">
    <property type="taxonomic scope" value="Bacteria"/>
</dbReference>
<protein>
    <submittedName>
        <fullName evidence="1">Uncharacterized protein</fullName>
    </submittedName>
</protein>
<dbReference type="OrthoDB" id="3618129at2"/>
<dbReference type="InterPro" id="IPR049252">
    <property type="entry name" value="DUF6885"/>
</dbReference>